<sequence>MSDVSREYRDIIEDYLSEKMAIGDLVDVYLRKFKSDYRKIPAEEFYVLDEIFACLDCLTTDVDLIAEKPDFYLNESQLKDHLVKALARLS</sequence>
<reference evidence="3" key="1">
    <citation type="journal article" date="2020" name="Mol. Plant Microbe">
        <title>Rhizobial microsymbionts of the narrowly endemic Oxytropis species growing in Kamchatka are characterized by significant genetic diversity and possess a set of genes that are associated with T3SS and T6SS secretion systems and can affect the development of symbiosis.</title>
        <authorList>
            <person name="Safronova V."/>
            <person name="Guro P."/>
            <person name="Sazanova A."/>
            <person name="Kuznetsova I."/>
            <person name="Belimov A."/>
            <person name="Yakubov V."/>
            <person name="Chirak E."/>
            <person name="Afonin A."/>
            <person name="Gogolev Y."/>
            <person name="Andronov E."/>
            <person name="Tikhonovich I."/>
        </authorList>
    </citation>
    <scope>NUCLEOTIDE SEQUENCE [LARGE SCALE GENOMIC DNA]</scope>
    <source>
        <strain evidence="3">581</strain>
    </source>
</reference>
<gene>
    <name evidence="2" type="ORF">HB776_19610</name>
</gene>
<name>A0A7G6U2D3_9BRAD</name>
<dbReference type="GO" id="GO:0015643">
    <property type="term" value="F:toxic substance binding"/>
    <property type="evidence" value="ECO:0007669"/>
    <property type="project" value="InterPro"/>
</dbReference>
<accession>A0A7G6U2D3</accession>
<feature type="domain" description="Colicin D immunity protein" evidence="1">
    <location>
        <begin position="7"/>
        <end position="89"/>
    </location>
</feature>
<dbReference type="KEGG" id="trb:HB776_19610"/>
<protein>
    <recommendedName>
        <fullName evidence="1">Colicin D immunity protein domain-containing protein</fullName>
    </recommendedName>
</protein>
<dbReference type="Pfam" id="PF09204">
    <property type="entry name" value="Colicin_immun"/>
    <property type="match status" value="1"/>
</dbReference>
<dbReference type="GO" id="GO:0030153">
    <property type="term" value="P:bacteriocin immunity"/>
    <property type="evidence" value="ECO:0007669"/>
    <property type="project" value="InterPro"/>
</dbReference>
<organism evidence="2 3">
    <name type="scientific">Tardiphaga robiniae</name>
    <dbReference type="NCBI Taxonomy" id="943830"/>
    <lineage>
        <taxon>Bacteria</taxon>
        <taxon>Pseudomonadati</taxon>
        <taxon>Pseudomonadota</taxon>
        <taxon>Alphaproteobacteria</taxon>
        <taxon>Hyphomicrobiales</taxon>
        <taxon>Nitrobacteraceae</taxon>
        <taxon>Tardiphaga</taxon>
    </lineage>
</organism>
<proteinExistence type="predicted"/>
<dbReference type="Proteomes" id="UP000515291">
    <property type="component" value="Chromosome"/>
</dbReference>
<evidence type="ECO:0000259" key="1">
    <source>
        <dbReference type="Pfam" id="PF09204"/>
    </source>
</evidence>
<dbReference type="InterPro" id="IPR015287">
    <property type="entry name" value="Colicin_D_immunity_dom"/>
</dbReference>
<dbReference type="RefSeq" id="WP_184512005.1">
    <property type="nucleotide sequence ID" value="NZ_CP050292.1"/>
</dbReference>
<evidence type="ECO:0000313" key="3">
    <source>
        <dbReference type="Proteomes" id="UP000515291"/>
    </source>
</evidence>
<dbReference type="EMBL" id="CP050292">
    <property type="protein sequence ID" value="QND73165.1"/>
    <property type="molecule type" value="Genomic_DNA"/>
</dbReference>
<dbReference type="AlphaFoldDB" id="A0A7G6U2D3"/>
<evidence type="ECO:0000313" key="2">
    <source>
        <dbReference type="EMBL" id="QND73165.1"/>
    </source>
</evidence>